<accession>A0A4C1ZJV5</accession>
<name>A0A4C1ZJV5_EUMVA</name>
<sequence length="77" mass="8251">MASKRNTGEKKEGSAHSAVGRQAHSINVDALALASESDDDTGNSSDGTSDEPSEISRFDNSSNYRIIRGDIEAGFRY</sequence>
<feature type="compositionally biased region" description="Basic and acidic residues" evidence="1">
    <location>
        <begin position="1"/>
        <end position="14"/>
    </location>
</feature>
<reference evidence="2 3" key="1">
    <citation type="journal article" date="2019" name="Commun. Biol.">
        <title>The bagworm genome reveals a unique fibroin gene that provides high tensile strength.</title>
        <authorList>
            <person name="Kono N."/>
            <person name="Nakamura H."/>
            <person name="Ohtoshi R."/>
            <person name="Tomita M."/>
            <person name="Numata K."/>
            <person name="Arakawa K."/>
        </authorList>
    </citation>
    <scope>NUCLEOTIDE SEQUENCE [LARGE SCALE GENOMIC DNA]</scope>
</reference>
<evidence type="ECO:0000256" key="1">
    <source>
        <dbReference type="SAM" id="MobiDB-lite"/>
    </source>
</evidence>
<feature type="region of interest" description="Disordered" evidence="1">
    <location>
        <begin position="1"/>
        <end position="63"/>
    </location>
</feature>
<evidence type="ECO:0000313" key="3">
    <source>
        <dbReference type="Proteomes" id="UP000299102"/>
    </source>
</evidence>
<gene>
    <name evidence="2" type="ORF">EVAR_61483_1</name>
</gene>
<dbReference type="Proteomes" id="UP000299102">
    <property type="component" value="Unassembled WGS sequence"/>
</dbReference>
<comment type="caution">
    <text evidence="2">The sequence shown here is derived from an EMBL/GenBank/DDBJ whole genome shotgun (WGS) entry which is preliminary data.</text>
</comment>
<proteinExistence type="predicted"/>
<protein>
    <submittedName>
        <fullName evidence="2">Uncharacterized protein</fullName>
    </submittedName>
</protein>
<dbReference type="EMBL" id="BGZK01001860">
    <property type="protein sequence ID" value="GBP87443.1"/>
    <property type="molecule type" value="Genomic_DNA"/>
</dbReference>
<evidence type="ECO:0000313" key="2">
    <source>
        <dbReference type="EMBL" id="GBP87443.1"/>
    </source>
</evidence>
<dbReference type="AlphaFoldDB" id="A0A4C1ZJV5"/>
<keyword evidence="3" id="KW-1185">Reference proteome</keyword>
<organism evidence="2 3">
    <name type="scientific">Eumeta variegata</name>
    <name type="common">Bagworm moth</name>
    <name type="synonym">Eumeta japonica</name>
    <dbReference type="NCBI Taxonomy" id="151549"/>
    <lineage>
        <taxon>Eukaryota</taxon>
        <taxon>Metazoa</taxon>
        <taxon>Ecdysozoa</taxon>
        <taxon>Arthropoda</taxon>
        <taxon>Hexapoda</taxon>
        <taxon>Insecta</taxon>
        <taxon>Pterygota</taxon>
        <taxon>Neoptera</taxon>
        <taxon>Endopterygota</taxon>
        <taxon>Lepidoptera</taxon>
        <taxon>Glossata</taxon>
        <taxon>Ditrysia</taxon>
        <taxon>Tineoidea</taxon>
        <taxon>Psychidae</taxon>
        <taxon>Oiketicinae</taxon>
        <taxon>Eumeta</taxon>
    </lineage>
</organism>